<dbReference type="EMBL" id="KQ085920">
    <property type="protein sequence ID" value="KLO16131.1"/>
    <property type="molecule type" value="Genomic_DNA"/>
</dbReference>
<feature type="compositionally biased region" description="Basic and acidic residues" evidence="1">
    <location>
        <begin position="757"/>
        <end position="780"/>
    </location>
</feature>
<dbReference type="InParanoid" id="A0A0H2SGE2"/>
<keyword evidence="3" id="KW-1185">Reference proteome</keyword>
<gene>
    <name evidence="2" type="ORF">SCHPADRAFT_230571</name>
</gene>
<dbReference type="STRING" id="27342.A0A0H2SGE2"/>
<feature type="compositionally biased region" description="Low complexity" evidence="1">
    <location>
        <begin position="1"/>
        <end position="16"/>
    </location>
</feature>
<evidence type="ECO:0000256" key="1">
    <source>
        <dbReference type="SAM" id="MobiDB-lite"/>
    </source>
</evidence>
<dbReference type="Proteomes" id="UP000053477">
    <property type="component" value="Unassembled WGS sequence"/>
</dbReference>
<dbReference type="AlphaFoldDB" id="A0A0H2SGE2"/>
<feature type="region of interest" description="Disordered" evidence="1">
    <location>
        <begin position="734"/>
        <end position="787"/>
    </location>
</feature>
<feature type="region of interest" description="Disordered" evidence="1">
    <location>
        <begin position="184"/>
        <end position="348"/>
    </location>
</feature>
<feature type="region of interest" description="Disordered" evidence="1">
    <location>
        <begin position="635"/>
        <end position="678"/>
    </location>
</feature>
<feature type="region of interest" description="Disordered" evidence="1">
    <location>
        <begin position="406"/>
        <end position="443"/>
    </location>
</feature>
<name>A0A0H2SGE2_9AGAM</name>
<feature type="compositionally biased region" description="Pro residues" evidence="1">
    <location>
        <begin position="99"/>
        <end position="111"/>
    </location>
</feature>
<feature type="compositionally biased region" description="Polar residues" evidence="1">
    <location>
        <begin position="737"/>
        <end position="752"/>
    </location>
</feature>
<feature type="compositionally biased region" description="Low complexity" evidence="1">
    <location>
        <begin position="121"/>
        <end position="134"/>
    </location>
</feature>
<organism evidence="2 3">
    <name type="scientific">Schizopora paradoxa</name>
    <dbReference type="NCBI Taxonomy" id="27342"/>
    <lineage>
        <taxon>Eukaryota</taxon>
        <taxon>Fungi</taxon>
        <taxon>Dikarya</taxon>
        <taxon>Basidiomycota</taxon>
        <taxon>Agaricomycotina</taxon>
        <taxon>Agaricomycetes</taxon>
        <taxon>Hymenochaetales</taxon>
        <taxon>Schizoporaceae</taxon>
        <taxon>Schizopora</taxon>
    </lineage>
</organism>
<evidence type="ECO:0000313" key="2">
    <source>
        <dbReference type="EMBL" id="KLO16131.1"/>
    </source>
</evidence>
<protein>
    <submittedName>
        <fullName evidence="2">Uncharacterized protein</fullName>
    </submittedName>
</protein>
<evidence type="ECO:0000313" key="3">
    <source>
        <dbReference type="Proteomes" id="UP000053477"/>
    </source>
</evidence>
<feature type="compositionally biased region" description="Polar residues" evidence="1">
    <location>
        <begin position="285"/>
        <end position="298"/>
    </location>
</feature>
<accession>A0A0H2SGE2</accession>
<dbReference type="OrthoDB" id="3268928at2759"/>
<feature type="compositionally biased region" description="Basic residues" evidence="1">
    <location>
        <begin position="266"/>
        <end position="280"/>
    </location>
</feature>
<reference evidence="2 3" key="1">
    <citation type="submission" date="2015-04" db="EMBL/GenBank/DDBJ databases">
        <title>Complete genome sequence of Schizopora paradoxa KUC8140, a cosmopolitan wood degrader in East Asia.</title>
        <authorList>
            <consortium name="DOE Joint Genome Institute"/>
            <person name="Min B."/>
            <person name="Park H."/>
            <person name="Jang Y."/>
            <person name="Kim J.-J."/>
            <person name="Kim K.H."/>
            <person name="Pangilinan J."/>
            <person name="Lipzen A."/>
            <person name="Riley R."/>
            <person name="Grigoriev I.V."/>
            <person name="Spatafora J.W."/>
            <person name="Choi I.-G."/>
        </authorList>
    </citation>
    <scope>NUCLEOTIDE SEQUENCE [LARGE SCALE GENOMIC DNA]</scope>
    <source>
        <strain evidence="2 3">KUC8140</strain>
    </source>
</reference>
<feature type="region of interest" description="Disordered" evidence="1">
    <location>
        <begin position="563"/>
        <end position="600"/>
    </location>
</feature>
<proteinExistence type="predicted"/>
<feature type="compositionally biased region" description="Polar residues" evidence="1">
    <location>
        <begin position="148"/>
        <end position="164"/>
    </location>
</feature>
<feature type="compositionally biased region" description="Low complexity" evidence="1">
    <location>
        <begin position="668"/>
        <end position="678"/>
    </location>
</feature>
<feature type="compositionally biased region" description="Low complexity" evidence="1">
    <location>
        <begin position="34"/>
        <end position="68"/>
    </location>
</feature>
<feature type="compositionally biased region" description="Polar residues" evidence="1">
    <location>
        <begin position="408"/>
        <end position="419"/>
    </location>
</feature>
<feature type="compositionally biased region" description="Polar residues" evidence="1">
    <location>
        <begin position="24"/>
        <end position="33"/>
    </location>
</feature>
<sequence length="793" mass="84215">MVSSPSSTPSKGQSVSYAERAKRASSSTTAMAQSNRSLSTTTSNGNTQSSTESNSPSTSSRNLTPSSSVILTRPDSTDSPPAPTNGSAFTETEKEASLPVPPKSPSKPPPNVWAARKEQMAQRAAAAAAVASAQPTSPTKSVEGGPTSRPQIGMNKSSLKGNNNRAAEVVAPKSQDDPFVVRLPAQSQNSAPILPNLDDAESWPEMGKAIANSGAFLNADTEKKDVTSSSSTQPNKRGEKTKWVAIPPAELQAASDASQSSSRAHSQNRRHQKSHSRQHSQSRNIIKQTAQHQPQRQNAPRDSRVGSAEVSVAHSRADSVIHSRATSQHSSPMHGARGRKLPEDAPATGASNIVSNLLTVYPPGTTNAIAGPSSVASNSGNVTRNYPNQGPGIIYDGQVRTELHGLQSGPQSRTHSQPHTPFDSRSPAYHSHPSTHEYRGGSPSHGMYPVYPMNGGYPITVMPLNSQDGLEQPQNANMPPFGGFLPVHQHQQAFVPPYLYQPVPYGYLPPPHMHGQGPHPQFEPQVMTVSTGYDAISTTQDLPPPDVNLTEHSKLINLVARGNGEEVTEPNSQPHFDANLPPSSLRSRPAPPEESEALSGYRRIPTFPVSPLLNPLGHTHLRKAGVHEEGFVAPVSERGERSESSEGNTNQPGDAWIFGSVRPGGIKSPSPVTSPASVPLHASSSLGLDVGEAPSVRKGTYSVGFQGTGLTTIRIKARRSGRDPDRRSLLSAMEGLSASQSTSSEGAQTAASGDSVEETRADAHKYLGVDHVGTEERRNGNSDPPFMSIRMLL</sequence>
<feature type="compositionally biased region" description="Low complexity" evidence="1">
    <location>
        <begin position="252"/>
        <end position="265"/>
    </location>
</feature>
<feature type="region of interest" description="Disordered" evidence="1">
    <location>
        <begin position="1"/>
        <end position="164"/>
    </location>
</feature>